<dbReference type="Proteomes" id="UP000682892">
    <property type="component" value="Unassembled WGS sequence"/>
</dbReference>
<feature type="domain" description="C2H2-type" evidence="5">
    <location>
        <begin position="389"/>
        <end position="417"/>
    </location>
</feature>
<keyword evidence="3" id="KW-0862">Zinc</keyword>
<dbReference type="Pfam" id="PF07776">
    <property type="entry name" value="zf-AD"/>
    <property type="match status" value="1"/>
</dbReference>
<dbReference type="STRING" id="7159.Q16YH8"/>
<feature type="domain" description="C2H2-type" evidence="5">
    <location>
        <begin position="246"/>
        <end position="273"/>
    </location>
</feature>
<dbReference type="PANTHER" id="PTHR23234">
    <property type="entry name" value="ZNF44 PROTEIN"/>
    <property type="match status" value="1"/>
</dbReference>
<dbReference type="Gene3D" id="3.30.160.60">
    <property type="entry name" value="Classic Zinc Finger"/>
    <property type="match status" value="5"/>
</dbReference>
<protein>
    <submittedName>
        <fullName evidence="6">AAEL008547-PA</fullName>
    </submittedName>
</protein>
<evidence type="ECO:0000256" key="1">
    <source>
        <dbReference type="ARBA" id="ARBA00022723"/>
    </source>
</evidence>
<dbReference type="GO" id="GO:0005634">
    <property type="term" value="C:nucleus"/>
    <property type="evidence" value="ECO:0007669"/>
    <property type="project" value="InterPro"/>
</dbReference>
<evidence type="ECO:0000313" key="6">
    <source>
        <dbReference type="EMBL" id="EAT39678.1"/>
    </source>
</evidence>
<evidence type="ECO:0000313" key="7">
    <source>
        <dbReference type="Proteomes" id="UP000682892"/>
    </source>
</evidence>
<dbReference type="InterPro" id="IPR013087">
    <property type="entry name" value="Znf_C2H2_type"/>
</dbReference>
<dbReference type="SMART" id="SM00355">
    <property type="entry name" value="ZnF_C2H2"/>
    <property type="match status" value="9"/>
</dbReference>
<dbReference type="Pfam" id="PF00096">
    <property type="entry name" value="zf-C2H2"/>
    <property type="match status" value="4"/>
</dbReference>
<dbReference type="Pfam" id="PF13912">
    <property type="entry name" value="zf-C2H2_6"/>
    <property type="match status" value="1"/>
</dbReference>
<dbReference type="HOGENOM" id="CLU_002678_94_13_1"/>
<keyword evidence="1" id="KW-0479">Metal-binding</keyword>
<dbReference type="SUPFAM" id="SSF57667">
    <property type="entry name" value="beta-beta-alpha zinc fingers"/>
    <property type="match status" value="4"/>
</dbReference>
<dbReference type="PaxDb" id="7159-AAEL008547-PA"/>
<dbReference type="VEuPathDB" id="VectorBase:AAEL008547"/>
<dbReference type="OMA" id="KICFICC"/>
<dbReference type="eggNOG" id="KOG1721">
    <property type="taxonomic scope" value="Eukaryota"/>
</dbReference>
<gene>
    <name evidence="6" type="ORF">AaeL_AAEL008547</name>
</gene>
<feature type="domain" description="C2H2-type" evidence="5">
    <location>
        <begin position="418"/>
        <end position="445"/>
    </location>
</feature>
<proteinExistence type="predicted"/>
<dbReference type="GO" id="GO:0008270">
    <property type="term" value="F:zinc ion binding"/>
    <property type="evidence" value="ECO:0007669"/>
    <property type="project" value="UniProtKB-KW"/>
</dbReference>
<dbReference type="SMART" id="SM00868">
    <property type="entry name" value="zf-AD"/>
    <property type="match status" value="1"/>
</dbReference>
<dbReference type="PROSITE" id="PS00028">
    <property type="entry name" value="ZINC_FINGER_C2H2_1"/>
    <property type="match status" value="8"/>
</dbReference>
<evidence type="ECO:0000256" key="4">
    <source>
        <dbReference type="SAM" id="MobiDB-lite"/>
    </source>
</evidence>
<organism evidence="6 7">
    <name type="scientific">Aedes aegypti</name>
    <name type="common">Yellowfever mosquito</name>
    <name type="synonym">Culex aegypti</name>
    <dbReference type="NCBI Taxonomy" id="7159"/>
    <lineage>
        <taxon>Eukaryota</taxon>
        <taxon>Metazoa</taxon>
        <taxon>Ecdysozoa</taxon>
        <taxon>Arthropoda</taxon>
        <taxon>Hexapoda</taxon>
        <taxon>Insecta</taxon>
        <taxon>Pterygota</taxon>
        <taxon>Neoptera</taxon>
        <taxon>Endopterygota</taxon>
        <taxon>Diptera</taxon>
        <taxon>Nematocera</taxon>
        <taxon>Culicoidea</taxon>
        <taxon>Culicidae</taxon>
        <taxon>Culicinae</taxon>
        <taxon>Aedini</taxon>
        <taxon>Aedes</taxon>
        <taxon>Stegomyia</taxon>
    </lineage>
</organism>
<name>Q16YH8_AEDAE</name>
<dbReference type="InterPro" id="IPR050758">
    <property type="entry name" value="Znf_C2H2-type"/>
</dbReference>
<reference evidence="6" key="2">
    <citation type="journal article" date="2007" name="Science">
        <title>Genome sequence of Aedes aegypti, a major arbovirus vector.</title>
        <authorList>
            <person name="Nene V."/>
            <person name="Wortman J.R."/>
            <person name="Lawson D."/>
            <person name="Haas B."/>
            <person name="Kodira C."/>
            <person name="Tu Z.J."/>
            <person name="Loftus B."/>
            <person name="Xi Z."/>
            <person name="Megy K."/>
            <person name="Grabherr M."/>
            <person name="Ren Q."/>
            <person name="Zdobnov E.M."/>
            <person name="Lobo N.F."/>
            <person name="Campbell K.S."/>
            <person name="Brown S.E."/>
            <person name="Bonaldo M.F."/>
            <person name="Zhu J."/>
            <person name="Sinkins S.P."/>
            <person name="Hogenkamp D.G."/>
            <person name="Amedeo P."/>
            <person name="Arensburger P."/>
            <person name="Atkinson P.W."/>
            <person name="Bidwell S."/>
            <person name="Biedler J."/>
            <person name="Birney E."/>
            <person name="Bruggner R.V."/>
            <person name="Costas J."/>
            <person name="Coy M.R."/>
            <person name="Crabtree J."/>
            <person name="Crawford M."/>
            <person name="Debruyn B."/>
            <person name="Decaprio D."/>
            <person name="Eiglmeier K."/>
            <person name="Eisenstadt E."/>
            <person name="El-Dorry H."/>
            <person name="Gelbart W.M."/>
            <person name="Gomes S.L."/>
            <person name="Hammond M."/>
            <person name="Hannick L.I."/>
            <person name="Hogan J.R."/>
            <person name="Holmes M.H."/>
            <person name="Jaffe D."/>
            <person name="Johnston J.S."/>
            <person name="Kennedy R.C."/>
            <person name="Koo H."/>
            <person name="Kravitz S."/>
            <person name="Kriventseva E.V."/>
            <person name="Kulp D."/>
            <person name="Labutti K."/>
            <person name="Lee E."/>
            <person name="Li S."/>
            <person name="Lovin D.D."/>
            <person name="Mao C."/>
            <person name="Mauceli E."/>
            <person name="Menck C.F."/>
            <person name="Miller J.R."/>
            <person name="Montgomery P."/>
            <person name="Mori A."/>
            <person name="Nascimento A.L."/>
            <person name="Naveira H.F."/>
            <person name="Nusbaum C."/>
            <person name="O'leary S."/>
            <person name="Orvis J."/>
            <person name="Pertea M."/>
            <person name="Quesneville H."/>
            <person name="Reidenbach K.R."/>
            <person name="Rogers Y.H."/>
            <person name="Roth C.W."/>
            <person name="Schneider J.R."/>
            <person name="Schatz M."/>
            <person name="Shumway M."/>
            <person name="Stanke M."/>
            <person name="Stinson E.O."/>
            <person name="Tubio J.M."/>
            <person name="Vanzee J.P."/>
            <person name="Verjovski-Almeida S."/>
            <person name="Werner D."/>
            <person name="White O."/>
            <person name="Wyder S."/>
            <person name="Zeng Q."/>
            <person name="Zhao Q."/>
            <person name="Zhao Y."/>
            <person name="Hill C.A."/>
            <person name="Raikhel A.S."/>
            <person name="Soares M.B."/>
            <person name="Knudson D.L."/>
            <person name="Lee N.H."/>
            <person name="Galagan J."/>
            <person name="Salzberg S.L."/>
            <person name="Paulsen I.T."/>
            <person name="Dimopoulos G."/>
            <person name="Collins F.H."/>
            <person name="Birren B."/>
            <person name="Fraser-Liggett C.M."/>
            <person name="Severson D.W."/>
        </authorList>
    </citation>
    <scope>NUCLEOTIDE SEQUENCE [LARGE SCALE GENOMIC DNA]</scope>
    <source>
        <strain evidence="6">Liverpool</strain>
    </source>
</reference>
<sequence>MNPELHPKICFICCQASTNWCTTEVTLELNSSYIICQHFWFQEHELRNALICGSCWEKVDQFHRFYQEVKELHEKLKSQLPPIFIKQEEIHIDEDLEHESYEDVTMSKFEDSSMISEEREEEQPSNASQERGQKRPWKHSKPRITLTAEERQAQDDVIRQHMPYVCEECDLEFDSFCVTVRHRINVHDQTYLTCCDRQYKSRAMLYEHALNPGAFKCEFCGKTFKLIHGYHRHKKQHHKDETELLFKCHLCPESFAQEVMLRRHLVEHDPTKCEVCGKEFSNKYGLQRHIKDYHEEQKEFICDVCSKGFSRQSMYLEHRRTHDLTPEQMREQCSVCNKWLKNQVCLEKHMKRHRTEGAHICDVCDHVSVNALSLRVHKVRQHGPNSKKHACDICGKEYTRVMTLREHIANAHTREPLYECRYCSKKFFSSATMYAHRKKHHPDEWLKDHLTKYGTGEEGAHEEGGSSQAVQ</sequence>
<dbReference type="EMBL" id="CH477516">
    <property type="protein sequence ID" value="EAT39678.1"/>
    <property type="molecule type" value="Genomic_DNA"/>
</dbReference>
<dbReference type="InterPro" id="IPR036236">
    <property type="entry name" value="Znf_C2H2_sf"/>
</dbReference>
<dbReference type="PANTHER" id="PTHR23234:SF10">
    <property type="entry name" value="RIKEN CDNA 6720489N17 GENE-RELATED"/>
    <property type="match status" value="1"/>
</dbReference>
<feature type="domain" description="C2H2-type" evidence="5">
    <location>
        <begin position="215"/>
        <end position="243"/>
    </location>
</feature>
<feature type="domain" description="C2H2-type" evidence="5">
    <location>
        <begin position="271"/>
        <end position="299"/>
    </location>
</feature>
<dbReference type="OrthoDB" id="10039931at2759"/>
<dbReference type="PROSITE" id="PS50157">
    <property type="entry name" value="ZINC_FINGER_C2H2_2"/>
    <property type="match status" value="7"/>
</dbReference>
<reference evidence="6" key="1">
    <citation type="submission" date="2005-10" db="EMBL/GenBank/DDBJ databases">
        <authorList>
            <person name="Loftus B.J."/>
            <person name="Nene V.M."/>
            <person name="Hannick L.I."/>
            <person name="Bidwell S."/>
            <person name="Haas B."/>
            <person name="Amedeo P."/>
            <person name="Orvis J."/>
            <person name="Wortman J.R."/>
            <person name="White O.R."/>
            <person name="Salzberg S."/>
            <person name="Shumway M."/>
            <person name="Koo H."/>
            <person name="Zhao Y."/>
            <person name="Holmes M."/>
            <person name="Miller J."/>
            <person name="Schatz M."/>
            <person name="Pop M."/>
            <person name="Pai G."/>
            <person name="Utterback T."/>
            <person name="Rogers Y.-H."/>
            <person name="Kravitz S."/>
            <person name="Fraser C.M."/>
        </authorList>
    </citation>
    <scope>NUCLEOTIDE SEQUENCE</scope>
    <source>
        <strain evidence="6">Liverpool</strain>
    </source>
</reference>
<accession>Q16YH8</accession>
<feature type="domain" description="C2H2-type" evidence="5">
    <location>
        <begin position="300"/>
        <end position="322"/>
    </location>
</feature>
<evidence type="ECO:0000256" key="3">
    <source>
        <dbReference type="PROSITE-ProRule" id="PRU00042"/>
    </source>
</evidence>
<dbReference type="InterPro" id="IPR012934">
    <property type="entry name" value="Znf_AD"/>
</dbReference>
<dbReference type="Gene3D" id="3.40.1800.20">
    <property type="match status" value="1"/>
</dbReference>
<dbReference type="SUPFAM" id="SSF57716">
    <property type="entry name" value="Glucocorticoid receptor-like (DNA-binding domain)"/>
    <property type="match status" value="1"/>
</dbReference>
<feature type="domain" description="C2H2-type" evidence="5">
    <location>
        <begin position="331"/>
        <end position="358"/>
    </location>
</feature>
<keyword evidence="2" id="KW-0677">Repeat</keyword>
<reference evidence="6" key="3">
    <citation type="submission" date="2012-09" db="EMBL/GenBank/DDBJ databases">
        <authorList>
            <consortium name="VectorBase"/>
        </authorList>
    </citation>
    <scope>NUCLEOTIDE SEQUENCE</scope>
    <source>
        <strain evidence="6">Liverpool</strain>
    </source>
</reference>
<feature type="region of interest" description="Disordered" evidence="4">
    <location>
        <begin position="111"/>
        <end position="145"/>
    </location>
</feature>
<keyword evidence="3" id="KW-0863">Zinc-finger</keyword>
<dbReference type="PhylomeDB" id="Q16YH8"/>
<dbReference type="AlphaFoldDB" id="Q16YH8"/>
<evidence type="ECO:0000259" key="5">
    <source>
        <dbReference type="PROSITE" id="PS50157"/>
    </source>
</evidence>
<dbReference type="KEGG" id="aag:5570763"/>
<evidence type="ECO:0000256" key="2">
    <source>
        <dbReference type="ARBA" id="ARBA00022737"/>
    </source>
</evidence>